<dbReference type="SUPFAM" id="SSF111369">
    <property type="entry name" value="HlyD-like secretion proteins"/>
    <property type="match status" value="1"/>
</dbReference>
<evidence type="ECO:0000259" key="5">
    <source>
        <dbReference type="Pfam" id="PF25954"/>
    </source>
</evidence>
<evidence type="ECO:0000313" key="7">
    <source>
        <dbReference type="Proteomes" id="UP000219215"/>
    </source>
</evidence>
<gene>
    <name evidence="6" type="ORF">DPRO_3397</name>
</gene>
<dbReference type="Gene3D" id="1.10.287.470">
    <property type="entry name" value="Helix hairpin bin"/>
    <property type="match status" value="1"/>
</dbReference>
<dbReference type="PANTHER" id="PTHR30469">
    <property type="entry name" value="MULTIDRUG RESISTANCE PROTEIN MDTA"/>
    <property type="match status" value="1"/>
</dbReference>
<feature type="signal peptide" evidence="3">
    <location>
        <begin position="1"/>
        <end position="20"/>
    </location>
</feature>
<dbReference type="GO" id="GO:0015562">
    <property type="term" value="F:efflux transmembrane transporter activity"/>
    <property type="evidence" value="ECO:0007669"/>
    <property type="project" value="TreeGrafter"/>
</dbReference>
<reference evidence="7" key="1">
    <citation type="submission" date="2017-09" db="EMBL/GenBank/DDBJ databases">
        <authorList>
            <person name="Regsiter A."/>
            <person name="William W."/>
        </authorList>
    </citation>
    <scope>NUCLEOTIDE SEQUENCE [LARGE SCALE GENOMIC DNA]</scope>
    <source>
        <strain evidence="7">500-1</strain>
    </source>
</reference>
<dbReference type="NCBIfam" id="TIGR01730">
    <property type="entry name" value="RND_mfp"/>
    <property type="match status" value="1"/>
</dbReference>
<dbReference type="Gene3D" id="2.40.30.170">
    <property type="match status" value="1"/>
</dbReference>
<evidence type="ECO:0000313" key="6">
    <source>
        <dbReference type="EMBL" id="SOB60311.1"/>
    </source>
</evidence>
<accession>A0A2C8FD04</accession>
<keyword evidence="2" id="KW-0175">Coiled coil</keyword>
<dbReference type="InterPro" id="IPR058624">
    <property type="entry name" value="MdtA-like_HH"/>
</dbReference>
<name>A0A2C8FD04_9BACT</name>
<evidence type="ECO:0000259" key="4">
    <source>
        <dbReference type="Pfam" id="PF25876"/>
    </source>
</evidence>
<proteinExistence type="inferred from homology"/>
<feature type="domain" description="CusB-like beta-barrel" evidence="5">
    <location>
        <begin position="208"/>
        <end position="277"/>
    </location>
</feature>
<dbReference type="Gene3D" id="2.40.50.100">
    <property type="match status" value="1"/>
</dbReference>
<keyword evidence="7" id="KW-1185">Reference proteome</keyword>
<dbReference type="RefSeq" id="WP_097013054.1">
    <property type="nucleotide sequence ID" value="NZ_LT907975.1"/>
</dbReference>
<evidence type="ECO:0000256" key="2">
    <source>
        <dbReference type="SAM" id="Coils"/>
    </source>
</evidence>
<dbReference type="GO" id="GO:1990281">
    <property type="term" value="C:efflux pump complex"/>
    <property type="evidence" value="ECO:0007669"/>
    <property type="project" value="TreeGrafter"/>
</dbReference>
<dbReference type="InterPro" id="IPR058792">
    <property type="entry name" value="Beta-barrel_RND_2"/>
</dbReference>
<dbReference type="EMBL" id="LT907975">
    <property type="protein sequence ID" value="SOB60311.1"/>
    <property type="molecule type" value="Genomic_DNA"/>
</dbReference>
<feature type="domain" description="Multidrug resistance protein MdtA-like alpha-helical hairpin" evidence="4">
    <location>
        <begin position="99"/>
        <end position="168"/>
    </location>
</feature>
<dbReference type="Proteomes" id="UP000219215">
    <property type="component" value="Chromosome DPRO"/>
</dbReference>
<dbReference type="OrthoDB" id="9801814at2"/>
<dbReference type="Pfam" id="PF25954">
    <property type="entry name" value="Beta-barrel_RND_2"/>
    <property type="match status" value="1"/>
</dbReference>
<comment type="similarity">
    <text evidence="1">Belongs to the membrane fusion protein (MFP) (TC 8.A.1) family.</text>
</comment>
<protein>
    <submittedName>
        <fullName evidence="6">Efflux transporter, RND family, MFP subunit</fullName>
    </submittedName>
</protein>
<feature type="chain" id="PRO_5012519181" evidence="3">
    <location>
        <begin position="21"/>
        <end position="363"/>
    </location>
</feature>
<evidence type="ECO:0000256" key="3">
    <source>
        <dbReference type="SAM" id="SignalP"/>
    </source>
</evidence>
<evidence type="ECO:0000256" key="1">
    <source>
        <dbReference type="ARBA" id="ARBA00009477"/>
    </source>
</evidence>
<dbReference type="InterPro" id="IPR006143">
    <property type="entry name" value="RND_pump_MFP"/>
</dbReference>
<feature type="coiled-coil region" evidence="2">
    <location>
        <begin position="99"/>
        <end position="157"/>
    </location>
</feature>
<dbReference type="Gene3D" id="2.40.420.20">
    <property type="match status" value="1"/>
</dbReference>
<dbReference type="KEGG" id="pprf:DPRO_3397"/>
<sequence length="363" mass="39910">MNRFIPFALLLCLVSLQACNQSPEEVKTPVRPVKTMVVKSNDEGRRWTFSGTAEDALETDLSFRVNGKIVHFPGDQIGRKFAEGDIIARLDPADYELEVRQAKANLEQVRAKFVRAEADLKRNRQLYERNVISLGELDQIEAEFKSYDAQLKASAKQLEIAQKHLLYTVLHAPFNGWIGKVETKIHQNVNAGQPVVSFNAGRQMKMYVAVPDVLITQVQEGDEVEVVFDAIPGKTMTGKVMEVSVDSASGSAYPVKVYLDNKEKLIRSGMSGHVNFLHQGSGKDRLFVPPVAVVGKPDGSRIVWVVDPETSTVKPRTVTVGELSALGLEVLGGVSSGDIVVTRGVHSLKEGLKVRFSKNGLEG</sequence>
<dbReference type="AlphaFoldDB" id="A0A2C8FD04"/>
<dbReference type="PROSITE" id="PS51257">
    <property type="entry name" value="PROKAR_LIPOPROTEIN"/>
    <property type="match status" value="1"/>
</dbReference>
<dbReference type="Pfam" id="PF25876">
    <property type="entry name" value="HH_MFP_RND"/>
    <property type="match status" value="1"/>
</dbReference>
<keyword evidence="3" id="KW-0732">Signal</keyword>
<organism evidence="6 7">
    <name type="scientific">Pseudodesulfovibrio profundus</name>
    <dbReference type="NCBI Taxonomy" id="57320"/>
    <lineage>
        <taxon>Bacteria</taxon>
        <taxon>Pseudomonadati</taxon>
        <taxon>Thermodesulfobacteriota</taxon>
        <taxon>Desulfovibrionia</taxon>
        <taxon>Desulfovibrionales</taxon>
        <taxon>Desulfovibrionaceae</taxon>
    </lineage>
</organism>